<comment type="caution">
    <text evidence="2">The sequence shown here is derived from an EMBL/GenBank/DDBJ whole genome shotgun (WGS) entry which is preliminary data.</text>
</comment>
<protein>
    <submittedName>
        <fullName evidence="2">Uncharacterized protein</fullName>
    </submittedName>
</protein>
<dbReference type="GO" id="GO:0007189">
    <property type="term" value="P:adenylate cyclase-activating G protein-coupled receptor signaling pathway"/>
    <property type="evidence" value="ECO:0007669"/>
    <property type="project" value="TreeGrafter"/>
</dbReference>
<accession>A0A401NLS1</accession>
<keyword evidence="1" id="KW-0812">Transmembrane</keyword>
<dbReference type="EMBL" id="BFAA01006451">
    <property type="protein sequence ID" value="GCB61816.1"/>
    <property type="molecule type" value="Genomic_DNA"/>
</dbReference>
<dbReference type="STRING" id="75743.A0A401NLS1"/>
<feature type="transmembrane region" description="Helical" evidence="1">
    <location>
        <begin position="173"/>
        <end position="196"/>
    </location>
</feature>
<dbReference type="Gene3D" id="1.20.1070.10">
    <property type="entry name" value="Rhodopsin 7-helix transmembrane proteins"/>
    <property type="match status" value="1"/>
</dbReference>
<name>A0A401NLS1_SCYTO</name>
<keyword evidence="3" id="KW-1185">Reference proteome</keyword>
<dbReference type="InterPro" id="IPR051587">
    <property type="entry name" value="Adhesion_GPCR"/>
</dbReference>
<dbReference type="GO" id="GO:0004930">
    <property type="term" value="F:G protein-coupled receptor activity"/>
    <property type="evidence" value="ECO:0007669"/>
    <property type="project" value="TreeGrafter"/>
</dbReference>
<dbReference type="OrthoDB" id="10040049at2759"/>
<reference evidence="2 3" key="1">
    <citation type="journal article" date="2018" name="Nat. Ecol. Evol.">
        <title>Shark genomes provide insights into elasmobranch evolution and the origin of vertebrates.</title>
        <authorList>
            <person name="Hara Y"/>
            <person name="Yamaguchi K"/>
            <person name="Onimaru K"/>
            <person name="Kadota M"/>
            <person name="Koyanagi M"/>
            <person name="Keeley SD"/>
            <person name="Tatsumi K"/>
            <person name="Tanaka K"/>
            <person name="Motone F"/>
            <person name="Kageyama Y"/>
            <person name="Nozu R"/>
            <person name="Adachi N"/>
            <person name="Nishimura O"/>
            <person name="Nakagawa R"/>
            <person name="Tanegashima C"/>
            <person name="Kiyatake I"/>
            <person name="Matsumoto R"/>
            <person name="Murakumo K"/>
            <person name="Nishida K"/>
            <person name="Terakita A"/>
            <person name="Kuratani S"/>
            <person name="Sato K"/>
            <person name="Hyodo S Kuraku.S."/>
        </authorList>
    </citation>
    <scope>NUCLEOTIDE SEQUENCE [LARGE SCALE GENOMIC DNA]</scope>
</reference>
<gene>
    <name evidence="2" type="ORF">scyTo_0012978</name>
</gene>
<dbReference type="AlphaFoldDB" id="A0A401NLS1"/>
<keyword evidence="1" id="KW-0472">Membrane</keyword>
<proteinExistence type="predicted"/>
<organism evidence="2 3">
    <name type="scientific">Scyliorhinus torazame</name>
    <name type="common">Cloudy catshark</name>
    <name type="synonym">Catulus torazame</name>
    <dbReference type="NCBI Taxonomy" id="75743"/>
    <lineage>
        <taxon>Eukaryota</taxon>
        <taxon>Metazoa</taxon>
        <taxon>Chordata</taxon>
        <taxon>Craniata</taxon>
        <taxon>Vertebrata</taxon>
        <taxon>Chondrichthyes</taxon>
        <taxon>Elasmobranchii</taxon>
        <taxon>Galeomorphii</taxon>
        <taxon>Galeoidea</taxon>
        <taxon>Carcharhiniformes</taxon>
        <taxon>Scyliorhinidae</taxon>
        <taxon>Scyliorhinus</taxon>
    </lineage>
</organism>
<keyword evidence="1" id="KW-1133">Transmembrane helix</keyword>
<dbReference type="Proteomes" id="UP000288216">
    <property type="component" value="Unassembled WGS sequence"/>
</dbReference>
<evidence type="ECO:0000256" key="1">
    <source>
        <dbReference type="SAM" id="Phobius"/>
    </source>
</evidence>
<dbReference type="PANTHER" id="PTHR45813:SF8">
    <property type="entry name" value="IG-LIKE DOMAIN-CONTAINING PROTEIN"/>
    <property type="match status" value="1"/>
</dbReference>
<evidence type="ECO:0000313" key="2">
    <source>
        <dbReference type="EMBL" id="GCB61816.1"/>
    </source>
</evidence>
<sequence>MLLEAAYGKVPSDAVVSILGFTKGSVIILHEAATTRPLTNKEINSQIQNLSPKYTAELLPENEIPCHDETGTRNFDTTEKIPCEKGGGSMTITCKKNGIYEKDLRFCISEKINDILQVVNSTSNLENNFSNLLEQLSNATDDVTTPGDILAVVDILTQISNVNTIVNETDMKVFHYIFTILNAFQGFFILVFGTFMDKKIREALLKTFSFTGFSSRTKTAQNTSTTKPVSKPNQRLFSRKDGYKLTP</sequence>
<evidence type="ECO:0000313" key="3">
    <source>
        <dbReference type="Proteomes" id="UP000288216"/>
    </source>
</evidence>
<dbReference type="PANTHER" id="PTHR45813">
    <property type="entry name" value="IG-LIKE DOMAIN-CONTAINING PROTEIN"/>
    <property type="match status" value="1"/>
</dbReference>